<comment type="caution">
    <text evidence="3">The sequence shown here is derived from an EMBL/GenBank/DDBJ whole genome shotgun (WGS) entry which is preliminary data.</text>
</comment>
<keyword evidence="4" id="KW-1185">Reference proteome</keyword>
<sequence>MGIAPSSSKKKGSDGKQKGKSMRKRMKIRGHDDRLIYHEQKKSGSEYQCEGCQQPGFGPYYLCEGGCNHHYHPCCSKLLSSDPSESSSAAAVGNHHPYPTGDLVLKERAPRKARCCVACGEEVRMLRYKWRHKKAHGSRNPYWRLYHHLNYRAFHPLCASLPASLPVQIEETGEREIVLQLMERIQGKCLICEGNAKGWAYNSTSEKYSCHVRCMKKKIIERLQQEEASRESKVTIYVKKALPRILVKLAFQLIIEAFFAFL</sequence>
<dbReference type="PANTHER" id="PTHR46477">
    <property type="entry name" value="CYSTEINE/HISTIDINE-RICH C1 DOMAIN FAMILY PROTEIN"/>
    <property type="match status" value="1"/>
</dbReference>
<dbReference type="PROSITE" id="PS00028">
    <property type="entry name" value="ZINC_FINGER_C2H2_1"/>
    <property type="match status" value="1"/>
</dbReference>
<reference evidence="3 4" key="1">
    <citation type="submission" date="2024-11" db="EMBL/GenBank/DDBJ databases">
        <title>Chromosome-level genome assembly of Eucalyptus globulus Labill. provides insights into its genome evolution.</title>
        <authorList>
            <person name="Li X."/>
        </authorList>
    </citation>
    <scope>NUCLEOTIDE SEQUENCE [LARGE SCALE GENOMIC DNA]</scope>
    <source>
        <strain evidence="3">CL2024</strain>
        <tissue evidence="3">Fresh tender leaves</tissue>
    </source>
</reference>
<gene>
    <name evidence="3" type="ORF">ACJRO7_028956</name>
</gene>
<feature type="domain" description="C2H2-type" evidence="2">
    <location>
        <begin position="115"/>
        <end position="136"/>
    </location>
</feature>
<protein>
    <recommendedName>
        <fullName evidence="2">C2H2-type domain-containing protein</fullName>
    </recommendedName>
</protein>
<evidence type="ECO:0000313" key="3">
    <source>
        <dbReference type="EMBL" id="KAL3732203.1"/>
    </source>
</evidence>
<organism evidence="3 4">
    <name type="scientific">Eucalyptus globulus</name>
    <name type="common">Tasmanian blue gum</name>
    <dbReference type="NCBI Taxonomy" id="34317"/>
    <lineage>
        <taxon>Eukaryota</taxon>
        <taxon>Viridiplantae</taxon>
        <taxon>Streptophyta</taxon>
        <taxon>Embryophyta</taxon>
        <taxon>Tracheophyta</taxon>
        <taxon>Spermatophyta</taxon>
        <taxon>Magnoliopsida</taxon>
        <taxon>eudicotyledons</taxon>
        <taxon>Gunneridae</taxon>
        <taxon>Pentapetalae</taxon>
        <taxon>rosids</taxon>
        <taxon>malvids</taxon>
        <taxon>Myrtales</taxon>
        <taxon>Myrtaceae</taxon>
        <taxon>Myrtoideae</taxon>
        <taxon>Eucalypteae</taxon>
        <taxon>Eucalyptus</taxon>
    </lineage>
</organism>
<name>A0ABD3K1E3_EUCGL</name>
<evidence type="ECO:0000259" key="2">
    <source>
        <dbReference type="PROSITE" id="PS00028"/>
    </source>
</evidence>
<feature type="region of interest" description="Disordered" evidence="1">
    <location>
        <begin position="1"/>
        <end position="26"/>
    </location>
</feature>
<dbReference type="InterPro" id="IPR013087">
    <property type="entry name" value="Znf_C2H2_type"/>
</dbReference>
<evidence type="ECO:0000256" key="1">
    <source>
        <dbReference type="SAM" id="MobiDB-lite"/>
    </source>
</evidence>
<dbReference type="AlphaFoldDB" id="A0ABD3K1E3"/>
<proteinExistence type="predicted"/>
<dbReference type="PANTHER" id="PTHR46477:SF15">
    <property type="entry name" value="CYSTEINE_HISTIDINE-RICH C1 DOMAIN PROTEIN"/>
    <property type="match status" value="1"/>
</dbReference>
<dbReference type="Proteomes" id="UP001634007">
    <property type="component" value="Unassembled WGS sequence"/>
</dbReference>
<evidence type="ECO:0000313" key="4">
    <source>
        <dbReference type="Proteomes" id="UP001634007"/>
    </source>
</evidence>
<dbReference type="EMBL" id="JBJKBG010000007">
    <property type="protein sequence ID" value="KAL3732203.1"/>
    <property type="molecule type" value="Genomic_DNA"/>
</dbReference>
<accession>A0ABD3K1E3</accession>